<protein>
    <submittedName>
        <fullName evidence="2">Uncharacterized protein</fullName>
    </submittedName>
</protein>
<dbReference type="Proteomes" id="UP001567538">
    <property type="component" value="Unassembled WGS sequence"/>
</dbReference>
<gene>
    <name evidence="2" type="ORF">AAHA92_33618</name>
</gene>
<comment type="caution">
    <text evidence="2">The sequence shown here is derived from an EMBL/GenBank/DDBJ whole genome shotgun (WGS) entry which is preliminary data.</text>
</comment>
<evidence type="ECO:0000313" key="2">
    <source>
        <dbReference type="EMBL" id="KAL1533777.1"/>
    </source>
</evidence>
<name>A0ABD1FQ47_SALDI</name>
<keyword evidence="3" id="KW-1185">Reference proteome</keyword>
<organism evidence="2 3">
    <name type="scientific">Salvia divinorum</name>
    <name type="common">Maria pastora</name>
    <name type="synonym">Diviner's sage</name>
    <dbReference type="NCBI Taxonomy" id="28513"/>
    <lineage>
        <taxon>Eukaryota</taxon>
        <taxon>Viridiplantae</taxon>
        <taxon>Streptophyta</taxon>
        <taxon>Embryophyta</taxon>
        <taxon>Tracheophyta</taxon>
        <taxon>Spermatophyta</taxon>
        <taxon>Magnoliopsida</taxon>
        <taxon>eudicotyledons</taxon>
        <taxon>Gunneridae</taxon>
        <taxon>Pentapetalae</taxon>
        <taxon>asterids</taxon>
        <taxon>lamiids</taxon>
        <taxon>Lamiales</taxon>
        <taxon>Lamiaceae</taxon>
        <taxon>Nepetoideae</taxon>
        <taxon>Mentheae</taxon>
        <taxon>Salviinae</taxon>
        <taxon>Salvia</taxon>
        <taxon>Salvia subgen. Calosphace</taxon>
    </lineage>
</organism>
<evidence type="ECO:0000313" key="3">
    <source>
        <dbReference type="Proteomes" id="UP001567538"/>
    </source>
</evidence>
<evidence type="ECO:0000256" key="1">
    <source>
        <dbReference type="SAM" id="MobiDB-lite"/>
    </source>
</evidence>
<dbReference type="EMBL" id="JBEAFC010000014">
    <property type="protein sequence ID" value="KAL1533777.1"/>
    <property type="molecule type" value="Genomic_DNA"/>
</dbReference>
<reference evidence="2 3" key="1">
    <citation type="submission" date="2024-06" db="EMBL/GenBank/DDBJ databases">
        <title>A chromosome level genome sequence of Diviner's sage (Salvia divinorum).</title>
        <authorList>
            <person name="Ford S.A."/>
            <person name="Ro D.-K."/>
            <person name="Ness R.W."/>
            <person name="Phillips M.A."/>
        </authorList>
    </citation>
    <scope>NUCLEOTIDE SEQUENCE [LARGE SCALE GENOMIC DNA]</scope>
    <source>
        <strain evidence="2">SAF-2024a</strain>
        <tissue evidence="2">Leaf</tissue>
    </source>
</reference>
<dbReference type="AlphaFoldDB" id="A0ABD1FQ47"/>
<proteinExistence type="predicted"/>
<accession>A0ABD1FQ47</accession>
<sequence>MIDLDKLVRKTTDPLRRHHSVSSSPTSEGSERRLRLITDRGVMTRCVTAYRGGRIGNGRMPNMQLIWTFTQLLGSAQV</sequence>
<feature type="region of interest" description="Disordered" evidence="1">
    <location>
        <begin position="11"/>
        <end position="32"/>
    </location>
</feature>